<proteinExistence type="predicted"/>
<dbReference type="Proteomes" id="UP000079169">
    <property type="component" value="Unplaced"/>
</dbReference>
<dbReference type="GeneID" id="103509063"/>
<dbReference type="PaxDb" id="121845-A0A3Q0ISQ3"/>
<dbReference type="Pfam" id="PF00041">
    <property type="entry name" value="fn3"/>
    <property type="match status" value="7"/>
</dbReference>
<dbReference type="FunFam" id="2.60.40.10:FF:000373">
    <property type="entry name" value="fibronectin type-III domain-containing protein 3A isoform X1"/>
    <property type="match status" value="1"/>
</dbReference>
<dbReference type="RefSeq" id="XP_026679299.1">
    <property type="nucleotide sequence ID" value="XM_026823498.1"/>
</dbReference>
<feature type="domain" description="Fibronectin type-III" evidence="3">
    <location>
        <begin position="750"/>
        <end position="842"/>
    </location>
</feature>
<feature type="compositionally biased region" description="Acidic residues" evidence="1">
    <location>
        <begin position="126"/>
        <end position="138"/>
    </location>
</feature>
<feature type="domain" description="Fibronectin type-III" evidence="3">
    <location>
        <begin position="227"/>
        <end position="315"/>
    </location>
</feature>
<dbReference type="InterPro" id="IPR003961">
    <property type="entry name" value="FN3_dom"/>
</dbReference>
<dbReference type="InterPro" id="IPR036116">
    <property type="entry name" value="FN3_sf"/>
</dbReference>
<dbReference type="PANTHER" id="PTHR24099:SF11">
    <property type="entry name" value="FIBRONECTIN TYPE III DOMAIN-CONTAINING 3BA-RELATED"/>
    <property type="match status" value="1"/>
</dbReference>
<feature type="domain" description="Fibronectin type-III" evidence="3">
    <location>
        <begin position="867"/>
        <end position="968"/>
    </location>
</feature>
<evidence type="ECO:0000313" key="4">
    <source>
        <dbReference type="Proteomes" id="UP000079169"/>
    </source>
</evidence>
<dbReference type="FunFam" id="2.60.40.10:FF:001846">
    <property type="entry name" value="Uncharacterized protein, isoform E"/>
    <property type="match status" value="1"/>
</dbReference>
<feature type="transmembrane region" description="Helical" evidence="2">
    <location>
        <begin position="1254"/>
        <end position="1278"/>
    </location>
</feature>
<dbReference type="SMART" id="SM00060">
    <property type="entry name" value="FN3"/>
    <property type="match status" value="11"/>
</dbReference>
<dbReference type="SUPFAM" id="SSF49265">
    <property type="entry name" value="Fibronectin type III"/>
    <property type="match status" value="7"/>
</dbReference>
<keyword evidence="2" id="KW-0472">Membrane</keyword>
<dbReference type="Gene3D" id="2.60.40.10">
    <property type="entry name" value="Immunoglobulins"/>
    <property type="match status" value="12"/>
</dbReference>
<organism evidence="4 5">
    <name type="scientific">Diaphorina citri</name>
    <name type="common">Asian citrus psyllid</name>
    <dbReference type="NCBI Taxonomy" id="121845"/>
    <lineage>
        <taxon>Eukaryota</taxon>
        <taxon>Metazoa</taxon>
        <taxon>Ecdysozoa</taxon>
        <taxon>Arthropoda</taxon>
        <taxon>Hexapoda</taxon>
        <taxon>Insecta</taxon>
        <taxon>Pterygota</taxon>
        <taxon>Neoptera</taxon>
        <taxon>Paraneoptera</taxon>
        <taxon>Hemiptera</taxon>
        <taxon>Sternorrhyncha</taxon>
        <taxon>Psylloidea</taxon>
        <taxon>Psyllidae</taxon>
        <taxon>Diaphorininae</taxon>
        <taxon>Diaphorina</taxon>
    </lineage>
</organism>
<dbReference type="STRING" id="121845.A0A3Q0ISQ3"/>
<feature type="domain" description="Fibronectin type-III" evidence="3">
    <location>
        <begin position="414"/>
        <end position="519"/>
    </location>
</feature>
<sequence>LQPGVLASHIPPTQQGHSPPPGLNFHKDERTQKQYNKLKKKLEQKQMKGENNILHSTPPLSPRKGHSPPPGLNFHKDERTQKQYNKLKKKLEQKQMKGENNILHSTPPLSPRKDLVNGNRAKTETSEDGEESSIQDEEDDASIAEILANVKSPQVAELSSRSALIKWGPPDDTADLDICESDLRYEVLLSDKGRDGKYKSIYNGEAQSCSLYSDVVLYSTSGSPPSPPPAPTLLEAGTSWLRLGWTRRPSDEDYTLQMDDRESGHGFLAVYNGKETACLAQQLRHYTSYRFRLRASNDEGDSRWSDEVHYKTLPSRPGAPPRPVVKGRIHSKMFKIKWEPPIDRGGTDITCYTLELHSERGWNVIYTGSDTEHVCDRLNPGTTYQVRVCAESPGGRSEFSDPATVTTEPVCPGACNAPRLHGKPRQTSLTLRWHYPEQDGGSPVTELELLVRGAQSPEPAVPSSSPVERIAYKGRDTECTVGDLSPGTAYVFLLRAYNRIGSPKPAVPSSSPVERIAYKGRDTECTVGDLSPGTAYVFLLRAYNRIGHGPWSEPLEVKSGAAPPDTPSPPQVSCIAGGITHVEWVAPPGNGAPVSDYRLDMGGGDTLNIVYQGSSTDCDLKSIPPATVCHFRLQAGNSAGWSPFSETSVITTPPGPPGSLTLRKTSVTTPTSLTVSWSEPANHGSPILHYVLETSDPAQPIITCDTTSYQLTGLSPHTTYKLKCRAVNEVGPGPLSPTLRLATLQLPPSPPKLECSPAPGYNHLKLKWGEGRNSQFTTFTVYMENPRNPNEKHVVYQGTNFSCKVNKLQELTTYRFYITATNDAGQGPYSEAYPFTTCTAPPAPLKGNSAGWSPFSETSVITTPPGPPGSLTLRKTSVTTPTSLTVSWSEPANHGSPILHYVLETSDPAQPSITCDTTSYQLTGLSPHTTYKIQDLKPGTDYAVCVQVHLEEIVGIASEPTLFTTPPCEPDQPNPPKLVTKTRTSLALKWNAAVDNGAHVMHYILESDQGNATGDFKEISKSKNKNFTLSKLTPSTCFRFRLAAVNQHGKSPQFTTFTVYMENPRNPNEKHVVYQGTNFSCKVNKLQELTTYRFYITATNDAGQGPYSEAYPFTTCTAPPAPLKAPKISDIGMRTCTVEWQSARPLGSDPIVYCLQMSRIRDQDYKTVYRGSETRTALSELEGGAEYTVRVCPIRVRPDGDVSGSYSTPATFSTLPLPVEVTASALSTKQTSPSHVNNTGKQLFIWKNLSDQQMAGFIVLGLTTLAVFAAAIMQYCFIH</sequence>
<gene>
    <name evidence="5" type="primary">LOC103509063</name>
</gene>
<name>A0A3Q0ISQ3_DIACI</name>
<keyword evidence="2" id="KW-0812">Transmembrane</keyword>
<dbReference type="CDD" id="cd00063">
    <property type="entry name" value="FN3"/>
    <property type="match status" value="10"/>
</dbReference>
<feature type="domain" description="Fibronectin type-III" evidence="3">
    <location>
        <begin position="972"/>
        <end position="1064"/>
    </location>
</feature>
<feature type="non-terminal residue" evidence="5">
    <location>
        <position position="1"/>
    </location>
</feature>
<accession>A0A3Q0ISQ3</accession>
<dbReference type="KEGG" id="dci:103509063"/>
<feature type="compositionally biased region" description="Basic and acidic residues" evidence="1">
    <location>
        <begin position="111"/>
        <end position="125"/>
    </location>
</feature>
<feature type="domain" description="Fibronectin type-III" evidence="3">
    <location>
        <begin position="656"/>
        <end position="749"/>
    </location>
</feature>
<dbReference type="AlphaFoldDB" id="A0A3Q0ISQ3"/>
<feature type="region of interest" description="Disordered" evidence="1">
    <location>
        <begin position="1"/>
        <end position="138"/>
    </location>
</feature>
<reference evidence="5" key="1">
    <citation type="submission" date="2025-08" db="UniProtKB">
        <authorList>
            <consortium name="RefSeq"/>
        </authorList>
    </citation>
    <scope>IDENTIFICATION</scope>
</reference>
<keyword evidence="2" id="KW-1133">Transmembrane helix</keyword>
<dbReference type="InterPro" id="IPR013783">
    <property type="entry name" value="Ig-like_fold"/>
</dbReference>
<keyword evidence="4" id="KW-1185">Reference proteome</keyword>
<evidence type="ECO:0000256" key="2">
    <source>
        <dbReference type="SAM" id="Phobius"/>
    </source>
</evidence>
<dbReference type="PROSITE" id="PS50853">
    <property type="entry name" value="FN3"/>
    <property type="match status" value="9"/>
</dbReference>
<feature type="domain" description="Fibronectin type-III" evidence="3">
    <location>
        <begin position="320"/>
        <end position="410"/>
    </location>
</feature>
<dbReference type="PANTHER" id="PTHR24099">
    <property type="entry name" value="E3 UBIQUITIN-PROTEIN LIGASE TRIM36-RELATED"/>
    <property type="match status" value="1"/>
</dbReference>
<protein>
    <submittedName>
        <fullName evidence="5">Fibronectin type-III domain-containing protein 3A-like</fullName>
    </submittedName>
</protein>
<evidence type="ECO:0000313" key="5">
    <source>
        <dbReference type="RefSeq" id="XP_026679299.1"/>
    </source>
</evidence>
<dbReference type="InterPro" id="IPR050617">
    <property type="entry name" value="E3_ligase_FN3/SPRY"/>
</dbReference>
<evidence type="ECO:0000256" key="1">
    <source>
        <dbReference type="SAM" id="MobiDB-lite"/>
    </source>
</evidence>
<evidence type="ECO:0000259" key="3">
    <source>
        <dbReference type="PROSITE" id="PS50853"/>
    </source>
</evidence>
<dbReference type="PRINTS" id="PR00014">
    <property type="entry name" value="FNTYPEIII"/>
</dbReference>
<feature type="domain" description="Fibronectin type-III" evidence="3">
    <location>
        <begin position="1119"/>
        <end position="1217"/>
    </location>
</feature>
<feature type="domain" description="Fibronectin type-III" evidence="3">
    <location>
        <begin position="566"/>
        <end position="655"/>
    </location>
</feature>